<evidence type="ECO:0000256" key="1">
    <source>
        <dbReference type="SAM" id="Coils"/>
    </source>
</evidence>
<feature type="region of interest" description="Disordered" evidence="2">
    <location>
        <begin position="1119"/>
        <end position="1156"/>
    </location>
</feature>
<gene>
    <name evidence="3" type="ORF">ZT1A5_G4602</name>
</gene>
<sequence length="1615" mass="179776">MVNTRSRDPKRKGSSSEDETFNLAENPATSDSDFETATTSKKKSTTSKNKAAPAKPPAKKRKIKDIPPRGAEDVRSGDIQPQVEEGLPLGWQLEPLPARQSVSRGMNLFRKAIKGGEKASDIFPFSCSDRTLRATQVQYGGVKFKNDAKNEYTPVVGRLQHLRDHPKIRDFTLAVDEIALYDVTMGGTVKKKQMKVNGQGVYVNAVVTGGQPTKVWCIKAYRVTSTADGHAKKETIEYFVSHPSQARIKCNAITQQVCPTRADAIRLGQVVVDFTNRFPAMFESSLWNSKSKSNWYEASVFVEVTALHEFDKTMDLPKVLGEGFLRKSIDVYFQARATSAVRGPNVRAIGTGRLSRRAVAQVVANGELVPLSSAPWDATTPPSKELDLTAVATIPDLPKSYEPFLREEDSAVDNVSVRLHRYCQSTLFGTIGPLELLKQAWIDVQLKFLKKSRPTLPSLGPFNGFSLFQKPLKQESGGAIIQLTSAAIGSALEVPVRPRRLGKTSGLYFITASQSLILHSHICQAVVNSIYRGEGLLNAIRFGHLASADVDSGRVGTADALASLDSQEALDPQAPVVCNHCMQVTVVAEALRDDIGRRLCSPCARKATHTILSDISSHLTVQARILMLVTSTLRKDIDKASPNPIHKVDAQSVLRTLEKQAIDESRWRSACSSGERSIGDAVWTFGPLRSEYSGYRFSHPEQMSMGKPFPIFIDENGTSFHGPKNTFLQTLLENLLQGDHAIGLLPCLAEVATAAISMKQDPSPPSFGYPEALRPLYEKFDRMADNSYMIFGGLPASISERSTQTIWTTKNMKNLLAMLKSCEWDGKVVRSSQKCITTRAGIRNFTRTTRLDGRPRKTPVFPHGADLKRVLNNLKKIVRPGGRFNPNRLIVNSNSDGSYWIGRDGEKPEDADFAFEFYEAVARWWTWDEDCDEENETEESPETIMYETLRQHISNEGKCPTLKFRLSVIAGHAEVYSLGRATHRLDQHGNPTDEIIKAGDALRTGCTSLHPVDIEKEYDFRRCTVVRESLLVNRSRSNHPYNDLAPLLTAISKISVDPLYCDPVRPAKGDYRPVILPRRWNIGGLNLVAAADARELLMTASERVATEVLDEYDDFTKQEGFLEVDDEEKEDLGEKPKSAEGKETSPTASEKQASDEDQTKAFNVLVYDINTLSLERDETMTAHFYNLMVPNMVDPDSIAANWIISVKSADGGATLHAVPTDDHVFILHEHEGLVVANWEDNGTVTAVESDWQAEMIITAGNAGQDLQTVDDTQPTLPELYDWFRGTNKESFMASSQTDEVAAKMVQFLNAFEVVAQSSQDIPGNFSADHFAGDVAEFFDMVWPTFSGNLDSKPFHRGELLYWRTSSDRLSGFMSTWDNTPIRSEENGGDDSMEGVEQTTDIDKKAGAQQVESSSVKADDEEMQDVEQATPSVFETVQDLIEWWETWDSRDEAEFKSFVRYSPLEEVYAKAHAILVAIRAENTHILAPTLVIDAAKLFNQIWAKGGSVIRFTPNDVMGWMRPDSKKDLKIFSGWMDRKQQARSRLDAKTATGAEKGSRLQQMLGEIKAKQAQADQLLEQVAQLKKDVLAAQKEQNDSRKQRQADEALVKEDFFRKF</sequence>
<feature type="compositionally biased region" description="Basic and acidic residues" evidence="2">
    <location>
        <begin position="1132"/>
        <end position="1143"/>
    </location>
</feature>
<reference evidence="3 4" key="1">
    <citation type="submission" date="2016-10" db="EMBL/GenBank/DDBJ databases">
        <authorList>
            <person name="Varghese N."/>
        </authorList>
    </citation>
    <scope>NUCLEOTIDE SEQUENCE [LARGE SCALE GENOMIC DNA]</scope>
</reference>
<feature type="region of interest" description="Disordered" evidence="2">
    <location>
        <begin position="1400"/>
        <end position="1425"/>
    </location>
</feature>
<feature type="coiled-coil region" evidence="1">
    <location>
        <begin position="1558"/>
        <end position="1599"/>
    </location>
</feature>
<feature type="compositionally biased region" description="Basic and acidic residues" evidence="2">
    <location>
        <begin position="64"/>
        <end position="76"/>
    </location>
</feature>
<accession>A0A1Y6LF35</accession>
<proteinExistence type="predicted"/>
<evidence type="ECO:0000313" key="3">
    <source>
        <dbReference type="EMBL" id="SMY23162.1"/>
    </source>
</evidence>
<feature type="compositionally biased region" description="Acidic residues" evidence="2">
    <location>
        <begin position="1122"/>
        <end position="1131"/>
    </location>
</feature>
<name>A0A1Y6LF35_ZYMTR</name>
<dbReference type="Proteomes" id="UP000215453">
    <property type="component" value="Chromosome 3"/>
</dbReference>
<protein>
    <submittedName>
        <fullName evidence="3">Uncharacterized protein</fullName>
    </submittedName>
</protein>
<evidence type="ECO:0000313" key="4">
    <source>
        <dbReference type="Proteomes" id="UP000215453"/>
    </source>
</evidence>
<feature type="region of interest" description="Disordered" evidence="2">
    <location>
        <begin position="1"/>
        <end position="81"/>
    </location>
</feature>
<keyword evidence="1" id="KW-0175">Coiled coil</keyword>
<evidence type="ECO:0000256" key="2">
    <source>
        <dbReference type="SAM" id="MobiDB-lite"/>
    </source>
</evidence>
<dbReference type="EMBL" id="LT882678">
    <property type="protein sequence ID" value="SMY23162.1"/>
    <property type="molecule type" value="Genomic_DNA"/>
</dbReference>
<organism evidence="3 4">
    <name type="scientific">Zymoseptoria tritici ST99CH_1A5</name>
    <dbReference type="NCBI Taxonomy" id="1276529"/>
    <lineage>
        <taxon>Eukaryota</taxon>
        <taxon>Fungi</taxon>
        <taxon>Dikarya</taxon>
        <taxon>Ascomycota</taxon>
        <taxon>Pezizomycotina</taxon>
        <taxon>Dothideomycetes</taxon>
        <taxon>Dothideomycetidae</taxon>
        <taxon>Mycosphaerellales</taxon>
        <taxon>Mycosphaerellaceae</taxon>
        <taxon>Zymoseptoria</taxon>
    </lineage>
</organism>